<dbReference type="PANTHER" id="PTHR23157">
    <property type="entry name" value="GRIP AND COILED-COIL DOMAIN-CONTAINING PROTEIN 1"/>
    <property type="match status" value="1"/>
</dbReference>
<dbReference type="PANTHER" id="PTHR23157:SF24">
    <property type="entry name" value="GOLGIN SUBFAMILY A MEMBER 1"/>
    <property type="match status" value="1"/>
</dbReference>
<sequence length="632" mass="73629">MFATLKNKIKEETGNEVPTLPSVRSSQRYQRGALDSTSSISIESLSMFEQKEAELCQLRTQFHDIDSKYNELTKRYSILQDDFERLEKANELLEETVKVSQVQKELIYEEQDKIQNLQAQEIAKLKSLLNFREQEALDRLTVIKQTQQQLDQMRIENKHLRQAEAQREEIEDELEKLRHSSQVEANNYKTSLACLEEENRHLLSKLNVLEEARFNFTSNISNDEKVTALVQERKNLEQRLEEAHIQLSDIKSNWSAQNLALETQVSRLSRQVAAEATEKRKAITTQDAHIEKVKELEFQLETFQSEISQRDNKIKLLEEEIDDLSSTLRDIRIENGEEITFMRSKFKQYEEETSDLKSRLTAADDRLNDYIEKSEILVKSLKSQLGELRDEYNSMSNSVENEKKEKATILLQNAEISQELSILKQELKNEAAEVTELNECNQKLQQSLSECECELIMLRKKSDQFETLATEEKSKNEIIDELNKEMLEKNKSIKLLKQRIADFKKTLQNEFKGSINQTNSCLDDKPREICDLDGKVNSLPEKITSPNPPSNHVTVPSVQNRSVVMDEVNFKYLKHVILKFLTSREVEARHLIRAVGTLLQLNQEEEKLLHDTLSFRMSWFGTRPESKFQNFI</sequence>
<evidence type="ECO:0000256" key="1">
    <source>
        <dbReference type="ARBA" id="ARBA00023054"/>
    </source>
</evidence>
<evidence type="ECO:0000313" key="4">
    <source>
        <dbReference type="EMBL" id="KAJ6645576.1"/>
    </source>
</evidence>
<dbReference type="OrthoDB" id="5848685at2759"/>
<keyword evidence="1 2" id="KW-0175">Coiled coil</keyword>
<accession>A0A9Q0N9M7</accession>
<organism evidence="4 5">
    <name type="scientific">Pseudolycoriella hygida</name>
    <dbReference type="NCBI Taxonomy" id="35572"/>
    <lineage>
        <taxon>Eukaryota</taxon>
        <taxon>Metazoa</taxon>
        <taxon>Ecdysozoa</taxon>
        <taxon>Arthropoda</taxon>
        <taxon>Hexapoda</taxon>
        <taxon>Insecta</taxon>
        <taxon>Pterygota</taxon>
        <taxon>Neoptera</taxon>
        <taxon>Endopterygota</taxon>
        <taxon>Diptera</taxon>
        <taxon>Nematocera</taxon>
        <taxon>Sciaroidea</taxon>
        <taxon>Sciaridae</taxon>
        <taxon>Pseudolycoriella</taxon>
    </lineage>
</organism>
<dbReference type="InterPro" id="IPR051952">
    <property type="entry name" value="Golgi-autophagy_related"/>
</dbReference>
<evidence type="ECO:0000256" key="2">
    <source>
        <dbReference type="SAM" id="Coils"/>
    </source>
</evidence>
<feature type="coiled-coil region" evidence="2">
    <location>
        <begin position="300"/>
        <end position="499"/>
    </location>
</feature>
<feature type="domain" description="GRIP" evidence="3">
    <location>
        <begin position="563"/>
        <end position="612"/>
    </location>
</feature>
<protein>
    <submittedName>
        <fullName evidence="4">Golgin subfamily A member 1</fullName>
    </submittedName>
</protein>
<dbReference type="SMART" id="SM00755">
    <property type="entry name" value="Grip"/>
    <property type="match status" value="1"/>
</dbReference>
<evidence type="ECO:0000259" key="3">
    <source>
        <dbReference type="PROSITE" id="PS50913"/>
    </source>
</evidence>
<evidence type="ECO:0000313" key="5">
    <source>
        <dbReference type="Proteomes" id="UP001151699"/>
    </source>
</evidence>
<dbReference type="PROSITE" id="PS50913">
    <property type="entry name" value="GRIP"/>
    <property type="match status" value="1"/>
</dbReference>
<dbReference type="AlphaFoldDB" id="A0A9Q0N9M7"/>
<feature type="coiled-coil region" evidence="2">
    <location>
        <begin position="143"/>
        <end position="253"/>
    </location>
</feature>
<dbReference type="GO" id="GO:0005794">
    <property type="term" value="C:Golgi apparatus"/>
    <property type="evidence" value="ECO:0007669"/>
    <property type="project" value="TreeGrafter"/>
</dbReference>
<dbReference type="InterPro" id="IPR000237">
    <property type="entry name" value="GRIP_dom"/>
</dbReference>
<gene>
    <name evidence="4" type="primary">GOLGA1</name>
    <name evidence="4" type="ORF">Bhyg_00782</name>
</gene>
<reference evidence="4" key="1">
    <citation type="submission" date="2022-07" db="EMBL/GenBank/DDBJ databases">
        <authorList>
            <person name="Trinca V."/>
            <person name="Uliana J.V.C."/>
            <person name="Torres T.T."/>
            <person name="Ward R.J."/>
            <person name="Monesi N."/>
        </authorList>
    </citation>
    <scope>NUCLEOTIDE SEQUENCE</scope>
    <source>
        <strain evidence="4">HSMRA1968</strain>
        <tissue evidence="4">Whole embryos</tissue>
    </source>
</reference>
<proteinExistence type="predicted"/>
<dbReference type="EMBL" id="WJQU01000001">
    <property type="protein sequence ID" value="KAJ6645576.1"/>
    <property type="molecule type" value="Genomic_DNA"/>
</dbReference>
<feature type="coiled-coil region" evidence="2">
    <location>
        <begin position="69"/>
        <end position="103"/>
    </location>
</feature>
<comment type="caution">
    <text evidence="4">The sequence shown here is derived from an EMBL/GenBank/DDBJ whole genome shotgun (WGS) entry which is preliminary data.</text>
</comment>
<dbReference type="Gene3D" id="1.10.287.1490">
    <property type="match status" value="1"/>
</dbReference>
<dbReference type="Proteomes" id="UP001151699">
    <property type="component" value="Chromosome A"/>
</dbReference>
<keyword evidence="5" id="KW-1185">Reference proteome</keyword>
<name>A0A9Q0N9M7_9DIPT</name>
<dbReference type="Pfam" id="PF01465">
    <property type="entry name" value="GRIP"/>
    <property type="match status" value="1"/>
</dbReference>